<evidence type="ECO:0000313" key="3">
    <source>
        <dbReference type="Proteomes" id="UP001059836"/>
    </source>
</evidence>
<dbReference type="PRINTS" id="PR00111">
    <property type="entry name" value="ABHYDROLASE"/>
</dbReference>
<evidence type="ECO:0000313" key="2">
    <source>
        <dbReference type="EMBL" id="QHN34343.1"/>
    </source>
</evidence>
<dbReference type="Gene3D" id="3.40.50.1820">
    <property type="entry name" value="alpha/beta hydrolase"/>
    <property type="match status" value="1"/>
</dbReference>
<organism evidence="2 3">
    <name type="scientific">Gordonia pseudamarae</name>
    <dbReference type="NCBI Taxonomy" id="2831662"/>
    <lineage>
        <taxon>Bacteria</taxon>
        <taxon>Bacillati</taxon>
        <taxon>Actinomycetota</taxon>
        <taxon>Actinomycetes</taxon>
        <taxon>Mycobacteriales</taxon>
        <taxon>Gordoniaceae</taxon>
        <taxon>Gordonia</taxon>
    </lineage>
</organism>
<dbReference type="PANTHER" id="PTHR43433:SF10">
    <property type="entry name" value="AB HYDROLASE-1 DOMAIN-CONTAINING PROTEIN"/>
    <property type="match status" value="1"/>
</dbReference>
<accession>A0ABX6IEW4</accession>
<gene>
    <name evidence="2" type="ORF">GII31_04940</name>
</gene>
<dbReference type="SUPFAM" id="SSF53474">
    <property type="entry name" value="alpha/beta-Hydrolases"/>
    <property type="match status" value="1"/>
</dbReference>
<dbReference type="RefSeq" id="WP_213247351.1">
    <property type="nucleotide sequence ID" value="NZ_CP045806.1"/>
</dbReference>
<keyword evidence="2" id="KW-0378">Hydrolase</keyword>
<keyword evidence="3" id="KW-1185">Reference proteome</keyword>
<dbReference type="InterPro" id="IPR000073">
    <property type="entry name" value="AB_hydrolase_1"/>
</dbReference>
<dbReference type="InterPro" id="IPR050471">
    <property type="entry name" value="AB_hydrolase"/>
</dbReference>
<reference evidence="2" key="1">
    <citation type="journal article" date="2021" name="Nat. Microbiol.">
        <title>Cocultivation of an ultrasmall environmental parasitic bacterium with lytic ability against bacteria associated with wastewater foams.</title>
        <authorList>
            <person name="Batinovic S."/>
            <person name="Rose J.J.A."/>
            <person name="Ratcliffe J."/>
            <person name="Seviour R.J."/>
            <person name="Petrovski S."/>
        </authorList>
    </citation>
    <scope>NUCLEOTIDE SEQUENCE</scope>
    <source>
        <strain evidence="2">CON9</strain>
    </source>
</reference>
<dbReference type="GO" id="GO:0016787">
    <property type="term" value="F:hydrolase activity"/>
    <property type="evidence" value="ECO:0007669"/>
    <property type="project" value="UniProtKB-KW"/>
</dbReference>
<feature type="domain" description="AB hydrolase-1" evidence="1">
    <location>
        <begin position="37"/>
        <end position="126"/>
    </location>
</feature>
<proteinExistence type="predicted"/>
<dbReference type="InterPro" id="IPR029058">
    <property type="entry name" value="AB_hydrolase_fold"/>
</dbReference>
<dbReference type="Proteomes" id="UP001059836">
    <property type="component" value="Chromosome"/>
</dbReference>
<dbReference type="Pfam" id="PF00561">
    <property type="entry name" value="Abhydrolase_1"/>
    <property type="match status" value="1"/>
</dbReference>
<dbReference type="PANTHER" id="PTHR43433">
    <property type="entry name" value="HYDROLASE, ALPHA/BETA FOLD FAMILY PROTEIN"/>
    <property type="match status" value="1"/>
</dbReference>
<protein>
    <submittedName>
        <fullName evidence="2">Alpha/beta fold hydrolase</fullName>
    </submittedName>
</protein>
<name>A0ABX6IEW4_9ACTN</name>
<dbReference type="EMBL" id="CP045809">
    <property type="protein sequence ID" value="QHN34343.1"/>
    <property type="molecule type" value="Genomic_DNA"/>
</dbReference>
<sequence length="306" mass="32856">MMEVERPKIEGSIKVGERRRMGFAEWGEPGGRTFFWLHGTPGARRQIPLQARAYAAEKGFRIIGLDRPGVGASTAHRYASISEFPADLATVADSLGIDDFAVIGLSGGGPYSLATAAAFPDRVVTVGILGGVAPTVGPERIGGGAMELGVRAAPLVRVAGAPIGHVISSVLSVARPFGDTAVKLYGLTSPKADREALARPEFSAMFLNDLIFGGRRQMDAPFADILAFASDWGFQVSDIKVPVRWWHGDADHIIPFSHGEHMVALLPDAKLYPLPGDSHLSTLHMATDLIDELNAVWDVERPDKKR</sequence>
<evidence type="ECO:0000259" key="1">
    <source>
        <dbReference type="Pfam" id="PF00561"/>
    </source>
</evidence>